<gene>
    <name evidence="2" type="ORF">JNE38_18050</name>
</gene>
<protein>
    <recommendedName>
        <fullName evidence="4">DUF2892 domain-containing protein</fullName>
    </recommendedName>
</protein>
<dbReference type="RefSeq" id="WP_203255033.1">
    <property type="nucleotide sequence ID" value="NZ_CP069127.1"/>
</dbReference>
<keyword evidence="1" id="KW-0812">Transmembrane</keyword>
<evidence type="ECO:0000256" key="1">
    <source>
        <dbReference type="SAM" id="Phobius"/>
    </source>
</evidence>
<keyword evidence="3" id="KW-1185">Reference proteome</keyword>
<keyword evidence="1" id="KW-1133">Transmembrane helix</keyword>
<proteinExistence type="predicted"/>
<evidence type="ECO:0000313" key="2">
    <source>
        <dbReference type="EMBL" id="QRG65521.1"/>
    </source>
</evidence>
<feature type="transmembrane region" description="Helical" evidence="1">
    <location>
        <begin position="28"/>
        <end position="49"/>
    </location>
</feature>
<reference evidence="2 3" key="1">
    <citation type="submission" date="2021-01" db="EMBL/GenBank/DDBJ databases">
        <title>Identification of strong promoters based on the transcriptome of Brevibacillus choshinensis.</title>
        <authorList>
            <person name="Yao D."/>
            <person name="Zhang K."/>
            <person name="Wu J."/>
        </authorList>
    </citation>
    <scope>NUCLEOTIDE SEQUENCE [LARGE SCALE GENOMIC DNA]</scope>
    <source>
        <strain evidence="2 3">HPD31-SP3</strain>
    </source>
</reference>
<accession>A0ABX7FH45</accession>
<evidence type="ECO:0008006" key="4">
    <source>
        <dbReference type="Google" id="ProtNLM"/>
    </source>
</evidence>
<sequence>MSLRRALGMLSVAVGAICLIQTNSELSISTNAILIVLTIVLILVGLHFFEQ</sequence>
<evidence type="ECO:0000313" key="3">
    <source>
        <dbReference type="Proteomes" id="UP000596248"/>
    </source>
</evidence>
<name>A0ABX7FH45_BRECH</name>
<dbReference type="EMBL" id="CP069127">
    <property type="protein sequence ID" value="QRG65521.1"/>
    <property type="molecule type" value="Genomic_DNA"/>
</dbReference>
<organism evidence="2 3">
    <name type="scientific">Brevibacillus choshinensis</name>
    <dbReference type="NCBI Taxonomy" id="54911"/>
    <lineage>
        <taxon>Bacteria</taxon>
        <taxon>Bacillati</taxon>
        <taxon>Bacillota</taxon>
        <taxon>Bacilli</taxon>
        <taxon>Bacillales</taxon>
        <taxon>Paenibacillaceae</taxon>
        <taxon>Brevibacillus</taxon>
    </lineage>
</organism>
<dbReference type="Proteomes" id="UP000596248">
    <property type="component" value="Chromosome"/>
</dbReference>
<keyword evidence="1" id="KW-0472">Membrane</keyword>